<dbReference type="GO" id="GO:0016740">
    <property type="term" value="F:transferase activity"/>
    <property type="evidence" value="ECO:0007669"/>
    <property type="project" value="UniProtKB-KW"/>
</dbReference>
<dbReference type="RefSeq" id="WP_185122685.1">
    <property type="nucleotide sequence ID" value="NZ_JACJVQ010000023.1"/>
</dbReference>
<keyword evidence="2" id="KW-1185">Reference proteome</keyword>
<organism evidence="1 2">
    <name type="scientific">Cohnella thailandensis</name>
    <dbReference type="NCBI Taxonomy" id="557557"/>
    <lineage>
        <taxon>Bacteria</taxon>
        <taxon>Bacillati</taxon>
        <taxon>Bacillota</taxon>
        <taxon>Bacilli</taxon>
        <taxon>Bacillales</taxon>
        <taxon>Paenibacillaceae</taxon>
        <taxon>Cohnella</taxon>
    </lineage>
</organism>
<evidence type="ECO:0000313" key="2">
    <source>
        <dbReference type="Proteomes" id="UP000535838"/>
    </source>
</evidence>
<protein>
    <submittedName>
        <fullName evidence="1">Glycosyltransferase</fullName>
    </submittedName>
</protein>
<accession>A0A841T5W5</accession>
<reference evidence="1 2" key="1">
    <citation type="submission" date="2020-08" db="EMBL/GenBank/DDBJ databases">
        <title>Cohnella phylogeny.</title>
        <authorList>
            <person name="Dunlap C."/>
        </authorList>
    </citation>
    <scope>NUCLEOTIDE SEQUENCE [LARGE SCALE GENOMIC DNA]</scope>
    <source>
        <strain evidence="1 2">DSM 25241</strain>
    </source>
</reference>
<gene>
    <name evidence="1" type="ORF">H7B67_25355</name>
</gene>
<name>A0A841T5W5_9BACL</name>
<keyword evidence="1" id="KW-0808">Transferase</keyword>
<dbReference type="PANTHER" id="PTHR46656:SF3">
    <property type="entry name" value="PUTATIVE-RELATED"/>
    <property type="match status" value="1"/>
</dbReference>
<dbReference type="Pfam" id="PF13692">
    <property type="entry name" value="Glyco_trans_1_4"/>
    <property type="match status" value="1"/>
</dbReference>
<dbReference type="PANTHER" id="PTHR46656">
    <property type="entry name" value="PUTATIVE-RELATED"/>
    <property type="match status" value="1"/>
</dbReference>
<dbReference type="AlphaFoldDB" id="A0A841T5W5"/>
<dbReference type="SUPFAM" id="SSF53756">
    <property type="entry name" value="UDP-Glycosyltransferase/glycogen phosphorylase"/>
    <property type="match status" value="1"/>
</dbReference>
<proteinExistence type="predicted"/>
<comment type="caution">
    <text evidence="1">The sequence shown here is derived from an EMBL/GenBank/DDBJ whole genome shotgun (WGS) entry which is preliminary data.</text>
</comment>
<dbReference type="EMBL" id="JACJVQ010000023">
    <property type="protein sequence ID" value="MBB6637470.1"/>
    <property type="molecule type" value="Genomic_DNA"/>
</dbReference>
<dbReference type="Gene3D" id="3.40.50.2000">
    <property type="entry name" value="Glycogen Phosphorylase B"/>
    <property type="match status" value="1"/>
</dbReference>
<evidence type="ECO:0000313" key="1">
    <source>
        <dbReference type="EMBL" id="MBB6637470.1"/>
    </source>
</evidence>
<dbReference type="Proteomes" id="UP000535838">
    <property type="component" value="Unassembled WGS sequence"/>
</dbReference>
<sequence length="378" mass="43725">MSKLLVVWRGPVKRASGLGIASREYVAALRRQGIAVKVGRGLNKNKRRRRLHARKVLIYHQLPRKWTLVKDRKRYDRIILNTVWETTRVPRRWVPKINKFDSVCVPTEFNRIALRQSGVSIPIYRVPHGVHRTKFKPGNPKYPLARAKGRFVFLSVFGFQHRKNPEALLRAYWEQFSASDKVLLIIKTNGYSPRESGRWIRNRIASYKKRLGIRKQTAPIFVIAKRLNSVQLAGLYALANAFVLPTRGEGVGLPFMEALSSGIPVIATGWGGQMDFLNEGNSFLVRYKLQNPRTGMNSRHAIARRFRSLFSGREQLWAEADLASLKSQLLHAYRHPELCVKKGRQGRRDMERYSWDRAGAMMKRVIEQRRASRISDRF</sequence>